<proteinExistence type="predicted"/>
<gene>
    <name evidence="1" type="ORF">LTR62_002459</name>
</gene>
<sequence length="396" mass="44896">MAGQTPIRKPIIAIDYNKMSPTKLVALARSRSITPVLNGRRTIPKVRDYIHALSKADEAQADYTVPYMTFMAFPGDVRGRIYEELLVIKTVGVGCWPEIVGLTETHVEAKSVLYGRNEMEVKLLDHQVYAVDLPCDYWPATSIHFLGANTFFISPHHPKLLQLKWPLGLANVQWLKLTFDLQTGWRPVLVVLDAQGVAYKQAQDPWLHDKAFDPLQLLGAMPELTFEAAGQQPDTYHGVFWPGLTPLSGTVFRRAIIPTIMEAIAFAQIEQAHNHGASTPPGRANLGFRTASAAQKARMWQLSFQVPDNRMERLTKLVLGPVWRDSYCEQTLDSYISAVALMLDDLDMDEIEHWHDDDSPSDDMKRTMKEYRALRRKEEAARVMKQTIMPDTNARR</sequence>
<dbReference type="Proteomes" id="UP001310890">
    <property type="component" value="Unassembled WGS sequence"/>
</dbReference>
<reference evidence="1" key="1">
    <citation type="submission" date="2023-08" db="EMBL/GenBank/DDBJ databases">
        <title>Black Yeasts Isolated from many extreme environments.</title>
        <authorList>
            <person name="Coleine C."/>
            <person name="Stajich J.E."/>
            <person name="Selbmann L."/>
        </authorList>
    </citation>
    <scope>NUCLEOTIDE SEQUENCE</scope>
    <source>
        <strain evidence="1">CCFEE 5401</strain>
    </source>
</reference>
<accession>A0AAN7TJL8</accession>
<comment type="caution">
    <text evidence="1">The sequence shown here is derived from an EMBL/GenBank/DDBJ whole genome shotgun (WGS) entry which is preliminary data.</text>
</comment>
<protein>
    <submittedName>
        <fullName evidence="1">Uncharacterized protein</fullName>
    </submittedName>
</protein>
<organism evidence="1 2">
    <name type="scientific">Meristemomyces frigidus</name>
    <dbReference type="NCBI Taxonomy" id="1508187"/>
    <lineage>
        <taxon>Eukaryota</taxon>
        <taxon>Fungi</taxon>
        <taxon>Dikarya</taxon>
        <taxon>Ascomycota</taxon>
        <taxon>Pezizomycotina</taxon>
        <taxon>Dothideomycetes</taxon>
        <taxon>Dothideomycetidae</taxon>
        <taxon>Mycosphaerellales</taxon>
        <taxon>Teratosphaeriaceae</taxon>
        <taxon>Meristemomyces</taxon>
    </lineage>
</organism>
<evidence type="ECO:0000313" key="2">
    <source>
        <dbReference type="Proteomes" id="UP001310890"/>
    </source>
</evidence>
<name>A0AAN7TJL8_9PEZI</name>
<dbReference type="EMBL" id="JAVRRL010000017">
    <property type="protein sequence ID" value="KAK5114524.1"/>
    <property type="molecule type" value="Genomic_DNA"/>
</dbReference>
<evidence type="ECO:0000313" key="1">
    <source>
        <dbReference type="EMBL" id="KAK5114524.1"/>
    </source>
</evidence>
<dbReference type="AlphaFoldDB" id="A0AAN7TJL8"/>